<proteinExistence type="predicted"/>
<name>A0A0B7JT50_BIOOC</name>
<accession>A0A0B7JT50</accession>
<gene>
    <name evidence="1" type="ORF">BN869_000001875_1</name>
</gene>
<organism evidence="1">
    <name type="scientific">Bionectria ochroleuca</name>
    <name type="common">Gliocladium roseum</name>
    <dbReference type="NCBI Taxonomy" id="29856"/>
    <lineage>
        <taxon>Eukaryota</taxon>
        <taxon>Fungi</taxon>
        <taxon>Dikarya</taxon>
        <taxon>Ascomycota</taxon>
        <taxon>Pezizomycotina</taxon>
        <taxon>Sordariomycetes</taxon>
        <taxon>Hypocreomycetidae</taxon>
        <taxon>Hypocreales</taxon>
        <taxon>Bionectriaceae</taxon>
        <taxon>Clonostachys</taxon>
    </lineage>
</organism>
<evidence type="ECO:0000313" key="1">
    <source>
        <dbReference type="EMBL" id="CEO45820.1"/>
    </source>
</evidence>
<dbReference type="AlphaFoldDB" id="A0A0B7JT50"/>
<sequence>MAGIDLGVAVKFGGDRTELLRAPVSSRLPHRQWRRRGGVTTRPGAKNYTPYVAHFEISLWRAVDVIYVSAYGLGAREGAKQQRGLSLSMRFPNRNWGGRASMDA</sequence>
<reference evidence="1" key="1">
    <citation type="submission" date="2015-01" db="EMBL/GenBank/DDBJ databases">
        <authorList>
            <person name="Durling Mikael"/>
        </authorList>
    </citation>
    <scope>NUCLEOTIDE SEQUENCE</scope>
</reference>
<protein>
    <submittedName>
        <fullName evidence="1">Uncharacterized protein</fullName>
    </submittedName>
</protein>
<dbReference type="EMBL" id="CDPU01000003">
    <property type="protein sequence ID" value="CEO45820.1"/>
    <property type="molecule type" value="Genomic_DNA"/>
</dbReference>